<dbReference type="PROSITE" id="PS00936">
    <property type="entry name" value="RIBOSOMAL_L35"/>
    <property type="match status" value="1"/>
</dbReference>
<dbReference type="SUPFAM" id="SSF143034">
    <property type="entry name" value="L35p-like"/>
    <property type="match status" value="1"/>
</dbReference>
<comment type="caution">
    <text evidence="7">The sequence shown here is derived from an EMBL/GenBank/DDBJ whole genome shotgun (WGS) entry which is preliminary data.</text>
</comment>
<dbReference type="EMBL" id="DSOL01000208">
    <property type="protein sequence ID" value="HEN28440.1"/>
    <property type="molecule type" value="Genomic_DNA"/>
</dbReference>
<dbReference type="Pfam" id="PF01632">
    <property type="entry name" value="Ribosomal_L35p"/>
    <property type="match status" value="1"/>
</dbReference>
<evidence type="ECO:0000313" key="7">
    <source>
        <dbReference type="EMBL" id="HEN28440.1"/>
    </source>
</evidence>
<comment type="similarity">
    <text evidence="1 5 6">Belongs to the bacterial ribosomal protein bL35 family.</text>
</comment>
<organism evidence="7">
    <name type="scientific">candidate division WOR-3 bacterium</name>
    <dbReference type="NCBI Taxonomy" id="2052148"/>
    <lineage>
        <taxon>Bacteria</taxon>
        <taxon>Bacteria division WOR-3</taxon>
    </lineage>
</organism>
<dbReference type="InterPro" id="IPR037229">
    <property type="entry name" value="Ribosomal_bL35_sf"/>
</dbReference>
<keyword evidence="3 5" id="KW-0687">Ribonucleoprotein</keyword>
<dbReference type="GO" id="GO:0006412">
    <property type="term" value="P:translation"/>
    <property type="evidence" value="ECO:0007669"/>
    <property type="project" value="UniProtKB-UniRule"/>
</dbReference>
<dbReference type="GO" id="GO:0022625">
    <property type="term" value="C:cytosolic large ribosomal subunit"/>
    <property type="evidence" value="ECO:0007669"/>
    <property type="project" value="TreeGrafter"/>
</dbReference>
<evidence type="ECO:0000256" key="2">
    <source>
        <dbReference type="ARBA" id="ARBA00022980"/>
    </source>
</evidence>
<dbReference type="PANTHER" id="PTHR33343">
    <property type="entry name" value="54S RIBOSOMAL PROTEIN BL35M"/>
    <property type="match status" value="1"/>
</dbReference>
<reference evidence="7" key="1">
    <citation type="journal article" date="2020" name="mSystems">
        <title>Genome- and Community-Level Interaction Insights into Carbon Utilization and Element Cycling Functions of Hydrothermarchaeota in Hydrothermal Sediment.</title>
        <authorList>
            <person name="Zhou Z."/>
            <person name="Liu Y."/>
            <person name="Xu W."/>
            <person name="Pan J."/>
            <person name="Luo Z.H."/>
            <person name="Li M."/>
        </authorList>
    </citation>
    <scope>NUCLEOTIDE SEQUENCE [LARGE SCALE GENOMIC DNA]</scope>
    <source>
        <strain evidence="7">SpSt-34</strain>
        <strain evidence="8">SpSt-69</strain>
    </source>
</reference>
<protein>
    <recommendedName>
        <fullName evidence="4 5">Large ribosomal subunit protein bL35</fullName>
    </recommendedName>
</protein>
<gene>
    <name evidence="5" type="primary">rpmI</name>
    <name evidence="7" type="ORF">ENQ77_07330</name>
    <name evidence="8" type="ORF">ENU66_04550</name>
</gene>
<evidence type="ECO:0000256" key="4">
    <source>
        <dbReference type="ARBA" id="ARBA00071664"/>
    </source>
</evidence>
<dbReference type="InterPro" id="IPR018265">
    <property type="entry name" value="Ribosomal_bL35_CS"/>
</dbReference>
<dbReference type="EMBL" id="DTDJ01000031">
    <property type="protein sequence ID" value="HGL17580.1"/>
    <property type="molecule type" value="Genomic_DNA"/>
</dbReference>
<dbReference type="Gene3D" id="4.10.410.60">
    <property type="match status" value="1"/>
</dbReference>
<accession>A0A7C2K4I7</accession>
<dbReference type="PANTHER" id="PTHR33343:SF1">
    <property type="entry name" value="LARGE RIBOSOMAL SUBUNIT PROTEIN BL35M"/>
    <property type="match status" value="1"/>
</dbReference>
<dbReference type="InterPro" id="IPR001706">
    <property type="entry name" value="Ribosomal_bL35"/>
</dbReference>
<dbReference type="InterPro" id="IPR021137">
    <property type="entry name" value="Ribosomal_bL35-like"/>
</dbReference>
<sequence length="66" mass="7751">MPKVKSKRSAQKRFKVTGTGKVKRFKAFKSHLLIGKNAKRRRNLRKPTLVDKTDLKKVRRLMPNSF</sequence>
<evidence type="ECO:0000256" key="5">
    <source>
        <dbReference type="HAMAP-Rule" id="MF_00514"/>
    </source>
</evidence>
<dbReference type="FunFam" id="4.10.410.60:FF:000001">
    <property type="entry name" value="50S ribosomal protein L35"/>
    <property type="match status" value="1"/>
</dbReference>
<dbReference type="GO" id="GO:0003735">
    <property type="term" value="F:structural constituent of ribosome"/>
    <property type="evidence" value="ECO:0007669"/>
    <property type="project" value="InterPro"/>
</dbReference>
<proteinExistence type="inferred from homology"/>
<keyword evidence="2 5" id="KW-0689">Ribosomal protein</keyword>
<dbReference type="NCBIfam" id="TIGR00001">
    <property type="entry name" value="rpmI_bact"/>
    <property type="match status" value="1"/>
</dbReference>
<dbReference type="PRINTS" id="PR00064">
    <property type="entry name" value="RIBOSOMALL35"/>
</dbReference>
<evidence type="ECO:0000313" key="8">
    <source>
        <dbReference type="EMBL" id="HGL17580.1"/>
    </source>
</evidence>
<dbReference type="AlphaFoldDB" id="A0A7C2K4I7"/>
<evidence type="ECO:0000256" key="6">
    <source>
        <dbReference type="RuleBase" id="RU000568"/>
    </source>
</evidence>
<evidence type="ECO:0000256" key="3">
    <source>
        <dbReference type="ARBA" id="ARBA00023274"/>
    </source>
</evidence>
<name>A0A7C2K4I7_UNCW3</name>
<dbReference type="HAMAP" id="MF_00514">
    <property type="entry name" value="Ribosomal_bL35"/>
    <property type="match status" value="1"/>
</dbReference>
<evidence type="ECO:0000256" key="1">
    <source>
        <dbReference type="ARBA" id="ARBA00006598"/>
    </source>
</evidence>